<keyword evidence="5" id="KW-0732">Signal</keyword>
<evidence type="ECO:0000313" key="14">
    <source>
        <dbReference type="Proteomes" id="UP001190640"/>
    </source>
</evidence>
<evidence type="ECO:0000256" key="3">
    <source>
        <dbReference type="ARBA" id="ARBA00022475"/>
    </source>
</evidence>
<dbReference type="InterPro" id="IPR000337">
    <property type="entry name" value="GPCR_3"/>
</dbReference>
<dbReference type="InterPro" id="IPR017978">
    <property type="entry name" value="GPCR_3_C"/>
</dbReference>
<dbReference type="InterPro" id="IPR000068">
    <property type="entry name" value="GPCR_3_Ca_sens_rcpt-rel"/>
</dbReference>
<evidence type="ECO:0000256" key="11">
    <source>
        <dbReference type="ARBA" id="ARBA00023224"/>
    </source>
</evidence>
<dbReference type="GeneID" id="129339670"/>
<evidence type="ECO:0000256" key="2">
    <source>
        <dbReference type="ARBA" id="ARBA00007242"/>
    </source>
</evidence>
<evidence type="ECO:0000256" key="9">
    <source>
        <dbReference type="ARBA" id="ARBA00023170"/>
    </source>
</evidence>
<gene>
    <name evidence="15" type="primary">LOC129339670</name>
</gene>
<evidence type="ECO:0000256" key="8">
    <source>
        <dbReference type="ARBA" id="ARBA00023136"/>
    </source>
</evidence>
<dbReference type="PRINTS" id="PR01535">
    <property type="entry name" value="VOMERONASL2R"/>
</dbReference>
<keyword evidence="9" id="KW-0675">Receptor</keyword>
<dbReference type="RefSeq" id="XP_054850227.1">
    <property type="nucleotide sequence ID" value="XM_054994252.1"/>
</dbReference>
<feature type="transmembrane region" description="Helical" evidence="12">
    <location>
        <begin position="645"/>
        <end position="669"/>
    </location>
</feature>
<dbReference type="Gene3D" id="2.10.50.30">
    <property type="entry name" value="GPCR, family 3, nine cysteines domain"/>
    <property type="match status" value="1"/>
</dbReference>
<dbReference type="InterPro" id="IPR001828">
    <property type="entry name" value="ANF_lig-bd_rcpt"/>
</dbReference>
<dbReference type="PANTHER" id="PTHR24061:SF599">
    <property type="entry name" value="G-PROTEIN COUPLED RECEPTORS FAMILY 3 PROFILE DOMAIN-CONTAINING PROTEIN"/>
    <property type="match status" value="1"/>
</dbReference>
<dbReference type="Gene3D" id="3.40.50.2300">
    <property type="match status" value="2"/>
</dbReference>
<proteinExistence type="inferred from homology"/>
<keyword evidence="3" id="KW-1003">Cell membrane</keyword>
<keyword evidence="10" id="KW-0325">Glycoprotein</keyword>
<evidence type="ECO:0000256" key="12">
    <source>
        <dbReference type="SAM" id="Phobius"/>
    </source>
</evidence>
<dbReference type="GO" id="GO:0005886">
    <property type="term" value="C:plasma membrane"/>
    <property type="evidence" value="ECO:0007669"/>
    <property type="project" value="UniProtKB-SubCell"/>
</dbReference>
<reference evidence="15" key="1">
    <citation type="submission" date="2025-08" db="UniProtKB">
        <authorList>
            <consortium name="RefSeq"/>
        </authorList>
    </citation>
    <scope>IDENTIFICATION</scope>
    <source>
        <tissue evidence="15">Blood</tissue>
    </source>
</reference>
<dbReference type="FunFam" id="2.10.50.30:FF:000002">
    <property type="entry name" value="Vomeronasal 2 receptor, h1"/>
    <property type="match status" value="1"/>
</dbReference>
<dbReference type="FunFam" id="3.40.50.2300:FF:000024">
    <property type="entry name" value="Vomeronasal 2, receptor 73"/>
    <property type="match status" value="1"/>
</dbReference>
<dbReference type="Pfam" id="PF00003">
    <property type="entry name" value="7tm_3"/>
    <property type="match status" value="1"/>
</dbReference>
<dbReference type="AlphaFoldDB" id="A0AA97K6Q0"/>
<keyword evidence="8 12" id="KW-0472">Membrane</keyword>
<dbReference type="Proteomes" id="UP001190640">
    <property type="component" value="Chromosome 12"/>
</dbReference>
<protein>
    <submittedName>
        <fullName evidence="15">Vomeronasal type-2 receptor 26-like</fullName>
    </submittedName>
</protein>
<feature type="transmembrane region" description="Helical" evidence="12">
    <location>
        <begin position="419"/>
        <end position="445"/>
    </location>
</feature>
<dbReference type="InterPro" id="IPR011500">
    <property type="entry name" value="GPCR_3_9-Cys_dom"/>
</dbReference>
<feature type="transmembrane region" description="Helical" evidence="12">
    <location>
        <begin position="457"/>
        <end position="477"/>
    </location>
</feature>
<dbReference type="Pfam" id="PF07562">
    <property type="entry name" value="NCD3G"/>
    <property type="match status" value="1"/>
</dbReference>
<evidence type="ECO:0000256" key="1">
    <source>
        <dbReference type="ARBA" id="ARBA00004651"/>
    </source>
</evidence>
<organism evidence="14 15">
    <name type="scientific">Eublepharis macularius</name>
    <name type="common">Leopard gecko</name>
    <name type="synonym">Cyrtodactylus macularius</name>
    <dbReference type="NCBI Taxonomy" id="481883"/>
    <lineage>
        <taxon>Eukaryota</taxon>
        <taxon>Metazoa</taxon>
        <taxon>Chordata</taxon>
        <taxon>Craniata</taxon>
        <taxon>Vertebrata</taxon>
        <taxon>Euteleostomi</taxon>
        <taxon>Lepidosauria</taxon>
        <taxon>Squamata</taxon>
        <taxon>Bifurcata</taxon>
        <taxon>Gekkota</taxon>
        <taxon>Eublepharidae</taxon>
        <taxon>Eublepharinae</taxon>
        <taxon>Eublepharis</taxon>
    </lineage>
</organism>
<keyword evidence="4 12" id="KW-0812">Transmembrane</keyword>
<dbReference type="SUPFAM" id="SSF53822">
    <property type="entry name" value="Periplasmic binding protein-like I"/>
    <property type="match status" value="1"/>
</dbReference>
<evidence type="ECO:0000313" key="15">
    <source>
        <dbReference type="RefSeq" id="XP_054850227.1"/>
    </source>
</evidence>
<accession>A0AA97K6Q0</accession>
<evidence type="ECO:0000256" key="6">
    <source>
        <dbReference type="ARBA" id="ARBA00022989"/>
    </source>
</evidence>
<dbReference type="PROSITE" id="PS50259">
    <property type="entry name" value="G_PROTEIN_RECEP_F3_4"/>
    <property type="match status" value="1"/>
</dbReference>
<evidence type="ECO:0000259" key="13">
    <source>
        <dbReference type="PROSITE" id="PS50259"/>
    </source>
</evidence>
<keyword evidence="11" id="KW-0807">Transducer</keyword>
<dbReference type="InterPro" id="IPR038550">
    <property type="entry name" value="GPCR_3_9-Cys_sf"/>
</dbReference>
<evidence type="ECO:0000256" key="10">
    <source>
        <dbReference type="ARBA" id="ARBA00023180"/>
    </source>
</evidence>
<keyword evidence="14" id="KW-1185">Reference proteome</keyword>
<dbReference type="GO" id="GO:0004930">
    <property type="term" value="F:G protein-coupled receptor activity"/>
    <property type="evidence" value="ECO:0007669"/>
    <property type="project" value="UniProtKB-KW"/>
</dbReference>
<dbReference type="PRINTS" id="PR00248">
    <property type="entry name" value="GPCRMGR"/>
</dbReference>
<comment type="subcellular location">
    <subcellularLocation>
        <location evidence="1">Cell membrane</location>
        <topology evidence="1">Multi-pass membrane protein</topology>
    </subcellularLocation>
</comment>
<evidence type="ECO:0000256" key="4">
    <source>
        <dbReference type="ARBA" id="ARBA00022692"/>
    </source>
</evidence>
<dbReference type="InterPro" id="IPR017979">
    <property type="entry name" value="GPCR_3_CS"/>
</dbReference>
<dbReference type="InterPro" id="IPR028082">
    <property type="entry name" value="Peripla_BP_I"/>
</dbReference>
<dbReference type="InterPro" id="IPR004073">
    <property type="entry name" value="GPCR_3_vmron_rcpt_2"/>
</dbReference>
<sequence>MDDESGERFFQTLEARLSENGVCLAFRETVPKNMRLHSIAAVIEDMMSHIPVVMESKVNAFIVYGETAAFTWLATIVWVTALVIPMTDFSYKGKISAGKVWITTAQIDFTFSHFQKDWDIQMFHGSISFTPHSNNPPGFQNFLQFIECLGAKGNGFFKDFWEQAFDCSNSSEPTEDNITCTGKEKLESLPGPFFEMSMTSHSYSIYTAVYVVAHALHTMYSSRSNHRALKEEGSLETTNLEPWQLHSFLQRISFNTSSGDEVSFNDHGELEAGFHLTNLVTFPNNSYVRVQVGRLDPRAPPGQELIIRDSKIEWHRNLTQVGKILKALFLQLYKKVSHCNGQVPPISVCNDHCHPGYSKKKKEREKFCCYDCAPCPEDMISDQKDMDYCVSCPEDQCPNNGQNQCIPRTPNFLSLEEPLGIVLALMALSFSLITAIVLGIFIKHWDTPIVKANNRSLTYILLVSLLLCFLCSLLFIGEPNEMTCLLRQTAFGIIFSVAVSSILAKTVTVVVAFMVSKPGNNFRKWMGKRFAHSAVIFFSLVQVGICAAWLGISPPFPDLDMQTLSREIIVQCNEGSVILFYCVLGYLGFLATISFTVAFLARKLPDSFNEAKFISFSMLVFCSVWLSFVPTYLSTRGREMVAVEIFSILASSAGLLGCIFSPKCFIIVLRPNMNKREQLIRRKH</sequence>
<feature type="transmembrane region" description="Helical" evidence="12">
    <location>
        <begin position="534"/>
        <end position="552"/>
    </location>
</feature>
<keyword evidence="7" id="KW-0297">G-protein coupled receptor</keyword>
<feature type="transmembrane region" description="Helical" evidence="12">
    <location>
        <begin position="578"/>
        <end position="601"/>
    </location>
</feature>
<dbReference type="PROSITE" id="PS00981">
    <property type="entry name" value="G_PROTEIN_RECEP_F3_3"/>
    <property type="match status" value="1"/>
</dbReference>
<keyword evidence="6 12" id="KW-1133">Transmembrane helix</keyword>
<evidence type="ECO:0000256" key="5">
    <source>
        <dbReference type="ARBA" id="ARBA00022729"/>
    </source>
</evidence>
<dbReference type="PANTHER" id="PTHR24061">
    <property type="entry name" value="CALCIUM-SENSING RECEPTOR-RELATED"/>
    <property type="match status" value="1"/>
</dbReference>
<dbReference type="CDD" id="cd15283">
    <property type="entry name" value="7tmC_V2R_pheromone"/>
    <property type="match status" value="1"/>
</dbReference>
<feature type="domain" description="G-protein coupled receptors family 3 profile" evidence="13">
    <location>
        <begin position="419"/>
        <end position="683"/>
    </location>
</feature>
<feature type="transmembrane region" description="Helical" evidence="12">
    <location>
        <begin position="489"/>
        <end position="513"/>
    </location>
</feature>
<name>A0AA97K6Q0_EUBMA</name>
<comment type="similarity">
    <text evidence="2">Belongs to the G-protein coupled receptor 3 family.</text>
</comment>
<dbReference type="Pfam" id="PF01094">
    <property type="entry name" value="ANF_receptor"/>
    <property type="match status" value="1"/>
</dbReference>
<dbReference type="KEGG" id="emc:129339670"/>
<evidence type="ECO:0000256" key="7">
    <source>
        <dbReference type="ARBA" id="ARBA00023040"/>
    </source>
</evidence>
<feature type="transmembrane region" description="Helical" evidence="12">
    <location>
        <begin position="613"/>
        <end position="633"/>
    </location>
</feature>
<feature type="transmembrane region" description="Helical" evidence="12">
    <location>
        <begin position="61"/>
        <end position="84"/>
    </location>
</feature>